<dbReference type="GO" id="GO:0003918">
    <property type="term" value="F:DNA topoisomerase type II (double strand cut, ATP-hydrolyzing) activity"/>
    <property type="evidence" value="ECO:0007669"/>
    <property type="project" value="UniProtKB-EC"/>
</dbReference>
<dbReference type="EMBL" id="BKCJ010283407">
    <property type="protein sequence ID" value="GEZ47541.1"/>
    <property type="molecule type" value="Genomic_DNA"/>
</dbReference>
<dbReference type="GO" id="GO:0000712">
    <property type="term" value="P:resolution of meiotic recombination intermediates"/>
    <property type="evidence" value="ECO:0007669"/>
    <property type="project" value="TreeGrafter"/>
</dbReference>
<evidence type="ECO:0000256" key="10">
    <source>
        <dbReference type="PROSITE-ProRule" id="PRU01384"/>
    </source>
</evidence>
<dbReference type="Pfam" id="PF00521">
    <property type="entry name" value="DNA_topoisoIV"/>
    <property type="match status" value="1"/>
</dbReference>
<dbReference type="EC" id="5.6.2.2" evidence="3"/>
<comment type="caution">
    <text evidence="12">The sequence shown here is derived from an EMBL/GenBank/DDBJ whole genome shotgun (WGS) entry which is preliminary data.</text>
</comment>
<evidence type="ECO:0000313" key="12">
    <source>
        <dbReference type="EMBL" id="GEZ47541.1"/>
    </source>
</evidence>
<feature type="active site" description="O-(5'-phospho-DNA)-tyrosine intermediate" evidence="10">
    <location>
        <position position="198"/>
    </location>
</feature>
<name>A0A699IAE3_TANCI</name>
<dbReference type="SUPFAM" id="SSF56719">
    <property type="entry name" value="Type II DNA topoisomerase"/>
    <property type="match status" value="1"/>
</dbReference>
<gene>
    <name evidence="12" type="ORF">Tci_519514</name>
</gene>
<dbReference type="Gene3D" id="3.40.50.670">
    <property type="match status" value="1"/>
</dbReference>
<dbReference type="InterPro" id="IPR013760">
    <property type="entry name" value="Topo_IIA-like_dom_sf"/>
</dbReference>
<protein>
    <recommendedName>
        <fullName evidence="3">DNA topoisomerase (ATP-hydrolyzing)</fullName>
        <ecNumber evidence="3">5.6.2.2</ecNumber>
    </recommendedName>
</protein>
<feature type="non-terminal residue" evidence="12">
    <location>
        <position position="324"/>
    </location>
</feature>
<sequence>MYSQYSTLILVEGESAKNFAGLGSHSIPEAKKYFENFDEHVRHFKWVNNEDDDAFDLVFSKKRAPERKNWILTPQDGTHHEPINEKCIRFLRYFNTEYKEFGRANIRRSIPSIVDGFTIVRRKILCTAFKYITETSLTTEDFGGHVSTLTVYHYGNTSLELTIQRMSHGNIINLLKIIGEIDIEARYLEIELHRITQYIFHKDDELLLNYLNEDGIGIVPVWKFIPIISMVLVNRADGVAIGCRKKPQAMRPSYKARDDVMNKSRKKGLSTANIYVLDAEGKLRILEDFYNLRLCYYKERKKYLLYELSIASLQLKSKERFTHE</sequence>
<dbReference type="Gene3D" id="3.90.199.10">
    <property type="entry name" value="Topoisomerase II, domain 5"/>
    <property type="match status" value="1"/>
</dbReference>
<dbReference type="PANTHER" id="PTHR10169:SF38">
    <property type="entry name" value="DNA TOPOISOMERASE 2"/>
    <property type="match status" value="1"/>
</dbReference>
<keyword evidence="6" id="KW-0067">ATP-binding</keyword>
<dbReference type="AlphaFoldDB" id="A0A699IAE3"/>
<evidence type="ECO:0000256" key="1">
    <source>
        <dbReference type="ARBA" id="ARBA00000185"/>
    </source>
</evidence>
<dbReference type="InterPro" id="IPR050634">
    <property type="entry name" value="DNA_Topoisomerase_II"/>
</dbReference>
<evidence type="ECO:0000256" key="2">
    <source>
        <dbReference type="ARBA" id="ARBA00001946"/>
    </source>
</evidence>
<dbReference type="InterPro" id="IPR002205">
    <property type="entry name" value="Topo_IIA_dom_A"/>
</dbReference>
<keyword evidence="5" id="KW-0547">Nucleotide-binding</keyword>
<feature type="domain" description="Topo IIA-type catalytic" evidence="11">
    <location>
        <begin position="110"/>
        <end position="324"/>
    </location>
</feature>
<dbReference type="Pfam" id="PF16898">
    <property type="entry name" value="TOPRIM_C"/>
    <property type="match status" value="1"/>
</dbReference>
<evidence type="ECO:0000256" key="5">
    <source>
        <dbReference type="ARBA" id="ARBA00022741"/>
    </source>
</evidence>
<evidence type="ECO:0000256" key="7">
    <source>
        <dbReference type="ARBA" id="ARBA00023029"/>
    </source>
</evidence>
<dbReference type="GO" id="GO:0005634">
    <property type="term" value="C:nucleus"/>
    <property type="evidence" value="ECO:0007669"/>
    <property type="project" value="TreeGrafter"/>
</dbReference>
<dbReference type="InterPro" id="IPR031660">
    <property type="entry name" value="TOPRIM_C"/>
</dbReference>
<dbReference type="Gene3D" id="1.10.268.10">
    <property type="entry name" value="Topoisomerase, domain 3"/>
    <property type="match status" value="1"/>
</dbReference>
<accession>A0A699IAE3</accession>
<dbReference type="GO" id="GO:0046872">
    <property type="term" value="F:metal ion binding"/>
    <property type="evidence" value="ECO:0007669"/>
    <property type="project" value="UniProtKB-KW"/>
</dbReference>
<evidence type="ECO:0000256" key="9">
    <source>
        <dbReference type="ARBA" id="ARBA00023235"/>
    </source>
</evidence>
<dbReference type="PANTHER" id="PTHR10169">
    <property type="entry name" value="DNA TOPOISOMERASE/GYRASE"/>
    <property type="match status" value="1"/>
</dbReference>
<proteinExistence type="predicted"/>
<keyword evidence="8 10" id="KW-0238">DNA-binding</keyword>
<evidence type="ECO:0000256" key="6">
    <source>
        <dbReference type="ARBA" id="ARBA00022840"/>
    </source>
</evidence>
<dbReference type="InterPro" id="IPR013758">
    <property type="entry name" value="Topo_IIA_A/C_ab"/>
</dbReference>
<dbReference type="GO" id="GO:0003677">
    <property type="term" value="F:DNA binding"/>
    <property type="evidence" value="ECO:0007669"/>
    <property type="project" value="UniProtKB-UniRule"/>
</dbReference>
<dbReference type="PROSITE" id="PS52040">
    <property type="entry name" value="TOPO_IIA"/>
    <property type="match status" value="1"/>
</dbReference>
<dbReference type="InterPro" id="IPR013757">
    <property type="entry name" value="Topo_IIA_A_a_sf"/>
</dbReference>
<comment type="catalytic activity">
    <reaction evidence="1 10">
        <text>ATP-dependent breakage, passage and rejoining of double-stranded DNA.</text>
        <dbReference type="EC" id="5.6.2.2"/>
    </reaction>
</comment>
<reference evidence="12" key="1">
    <citation type="journal article" date="2019" name="Sci. Rep.">
        <title>Draft genome of Tanacetum cinerariifolium, the natural source of mosquito coil.</title>
        <authorList>
            <person name="Yamashiro T."/>
            <person name="Shiraishi A."/>
            <person name="Satake H."/>
            <person name="Nakayama K."/>
        </authorList>
    </citation>
    <scope>NUCLEOTIDE SEQUENCE</scope>
</reference>
<dbReference type="GO" id="GO:0006265">
    <property type="term" value="P:DNA topological change"/>
    <property type="evidence" value="ECO:0007669"/>
    <property type="project" value="UniProtKB-UniRule"/>
</dbReference>
<dbReference type="GO" id="GO:0000819">
    <property type="term" value="P:sister chromatid segregation"/>
    <property type="evidence" value="ECO:0007669"/>
    <property type="project" value="TreeGrafter"/>
</dbReference>
<keyword evidence="4" id="KW-0479">Metal-binding</keyword>
<dbReference type="GO" id="GO:0005524">
    <property type="term" value="F:ATP binding"/>
    <property type="evidence" value="ECO:0007669"/>
    <property type="project" value="UniProtKB-KW"/>
</dbReference>
<organism evidence="12">
    <name type="scientific">Tanacetum cinerariifolium</name>
    <name type="common">Dalmatian daisy</name>
    <name type="synonym">Chrysanthemum cinerariifolium</name>
    <dbReference type="NCBI Taxonomy" id="118510"/>
    <lineage>
        <taxon>Eukaryota</taxon>
        <taxon>Viridiplantae</taxon>
        <taxon>Streptophyta</taxon>
        <taxon>Embryophyta</taxon>
        <taxon>Tracheophyta</taxon>
        <taxon>Spermatophyta</taxon>
        <taxon>Magnoliopsida</taxon>
        <taxon>eudicotyledons</taxon>
        <taxon>Gunneridae</taxon>
        <taxon>Pentapetalae</taxon>
        <taxon>asterids</taxon>
        <taxon>campanulids</taxon>
        <taxon>Asterales</taxon>
        <taxon>Asteraceae</taxon>
        <taxon>Asteroideae</taxon>
        <taxon>Anthemideae</taxon>
        <taxon>Anthemidinae</taxon>
        <taxon>Tanacetum</taxon>
    </lineage>
</organism>
<dbReference type="InterPro" id="IPR013759">
    <property type="entry name" value="Topo_IIA_B_C"/>
</dbReference>
<evidence type="ECO:0000259" key="11">
    <source>
        <dbReference type="PROSITE" id="PS52040"/>
    </source>
</evidence>
<keyword evidence="9 10" id="KW-0413">Isomerase</keyword>
<comment type="cofactor">
    <cofactor evidence="2">
        <name>Mg(2+)</name>
        <dbReference type="ChEBI" id="CHEBI:18420"/>
    </cofactor>
</comment>
<keyword evidence="7 10" id="KW-0799">Topoisomerase</keyword>
<evidence type="ECO:0000256" key="3">
    <source>
        <dbReference type="ARBA" id="ARBA00012895"/>
    </source>
</evidence>
<evidence type="ECO:0000256" key="4">
    <source>
        <dbReference type="ARBA" id="ARBA00022723"/>
    </source>
</evidence>
<evidence type="ECO:0000256" key="8">
    <source>
        <dbReference type="ARBA" id="ARBA00023125"/>
    </source>
</evidence>